<reference evidence="9 10" key="1">
    <citation type="submission" date="2017-02" db="EMBL/GenBank/DDBJ databases">
        <title>Vagococcus cremeus sp. nov., isolated from the small intestine of a marten, Martes flavigula.</title>
        <authorList>
            <person name="Tak E.J."/>
            <person name="Bae J.-W."/>
        </authorList>
    </citation>
    <scope>NUCLEOTIDE SEQUENCE [LARGE SCALE GENOMIC DNA]</scope>
    <source>
        <strain evidence="9 10">D7T301</strain>
    </source>
</reference>
<dbReference type="Gene3D" id="3.40.50.880">
    <property type="match status" value="1"/>
</dbReference>
<accession>A0A1V4DFI8</accession>
<evidence type="ECO:0000256" key="6">
    <source>
        <dbReference type="ARBA" id="ARBA00049043"/>
    </source>
</evidence>
<comment type="similarity">
    <text evidence="7">Belongs to the MetA family.</text>
</comment>
<dbReference type="GO" id="GO:0008899">
    <property type="term" value="F:homoserine O-succinyltransferase activity"/>
    <property type="evidence" value="ECO:0007669"/>
    <property type="project" value="UniProtKB-UniRule"/>
</dbReference>
<dbReference type="EC" id="2.3.1.31" evidence="7"/>
<evidence type="ECO:0000313" key="10">
    <source>
        <dbReference type="Proteomes" id="UP000189970"/>
    </source>
</evidence>
<dbReference type="NCBIfam" id="TIGR01001">
    <property type="entry name" value="metA"/>
    <property type="match status" value="1"/>
</dbReference>
<feature type="binding site" evidence="7">
    <location>
        <position position="247"/>
    </location>
    <ligand>
        <name>substrate</name>
    </ligand>
</feature>
<evidence type="ECO:0000256" key="8">
    <source>
        <dbReference type="PIRSR" id="PIRSR000450-1"/>
    </source>
</evidence>
<comment type="caution">
    <text evidence="9">The sequence shown here is derived from an EMBL/GenBank/DDBJ whole genome shotgun (WGS) entry which is preliminary data.</text>
</comment>
<dbReference type="PANTHER" id="PTHR20919">
    <property type="entry name" value="HOMOSERINE O-SUCCINYLTRANSFERASE"/>
    <property type="match status" value="1"/>
</dbReference>
<keyword evidence="3 7" id="KW-0808">Transferase</keyword>
<name>A0A1V4DFI8_9ENTE</name>
<comment type="catalytic activity">
    <reaction evidence="6 7">
        <text>L-homoserine + acetyl-CoA = O-acetyl-L-homoserine + CoA</text>
        <dbReference type="Rhea" id="RHEA:13701"/>
        <dbReference type="ChEBI" id="CHEBI:57287"/>
        <dbReference type="ChEBI" id="CHEBI:57288"/>
        <dbReference type="ChEBI" id="CHEBI:57476"/>
        <dbReference type="ChEBI" id="CHEBI:57716"/>
        <dbReference type="EC" id="2.3.1.31"/>
    </reaction>
</comment>
<dbReference type="InterPro" id="IPR005697">
    <property type="entry name" value="HST_MetA"/>
</dbReference>
<keyword evidence="5 7" id="KW-0012">Acyltransferase</keyword>
<keyword evidence="1 7" id="KW-0963">Cytoplasm</keyword>
<dbReference type="GO" id="GO:0005737">
    <property type="term" value="C:cytoplasm"/>
    <property type="evidence" value="ECO:0007669"/>
    <property type="project" value="UniProtKB-SubCell"/>
</dbReference>
<dbReference type="PIRSF" id="PIRSF000450">
    <property type="entry name" value="H_ser_succinyltr"/>
    <property type="match status" value="1"/>
</dbReference>
<dbReference type="Proteomes" id="UP000189970">
    <property type="component" value="Unassembled WGS sequence"/>
</dbReference>
<feature type="site" description="Important for substrate specificity" evidence="7">
    <location>
        <position position="191"/>
    </location>
</feature>
<evidence type="ECO:0000256" key="2">
    <source>
        <dbReference type="ARBA" id="ARBA00022605"/>
    </source>
</evidence>
<dbReference type="Pfam" id="PF04204">
    <property type="entry name" value="HTS"/>
    <property type="match status" value="1"/>
</dbReference>
<sequence>MPIKILDELPVKKLLEEEGIFSMDEQRAIKQDIRPLKLLILNLMPKKVETELQLLRLISHSPLQIDVEFLQTETHEAKNTSQTYLQTFYQTFDDVKHQRFDGLIVTGAPVEQLAFEEVDYWQEMTTILDWAQENVTSIVHICWGAQAGLYHYYGIEKISYPEKLFGVYENTVVEKHSLLRGFSDCFNSPQSRYTGIDDSQLNDAPLKIISSSQELGALMLVSEDDKNIFIFGHLEYDANTLYDEYIRDREKQLGTKFPENYEKMTPESQYYKQTWRSEASLFYQNWLNDVYQQTPYNWVTLK</sequence>
<dbReference type="CDD" id="cd03131">
    <property type="entry name" value="GATase1_HTS"/>
    <property type="match status" value="1"/>
</dbReference>
<comment type="subcellular location">
    <subcellularLocation>
        <location evidence="7">Cytoplasm</location>
    </subcellularLocation>
</comment>
<dbReference type="InterPro" id="IPR033752">
    <property type="entry name" value="MetA_family"/>
</dbReference>
<evidence type="ECO:0000256" key="3">
    <source>
        <dbReference type="ARBA" id="ARBA00022679"/>
    </source>
</evidence>
<dbReference type="RefSeq" id="WP_079345559.1">
    <property type="nucleotide sequence ID" value="NZ_MVAB01000001.1"/>
</dbReference>
<dbReference type="HAMAP" id="MF_00295">
    <property type="entry name" value="MetA_acyltransf"/>
    <property type="match status" value="1"/>
</dbReference>
<evidence type="ECO:0000256" key="5">
    <source>
        <dbReference type="ARBA" id="ARBA00023315"/>
    </source>
</evidence>
<dbReference type="GO" id="GO:0004414">
    <property type="term" value="F:homoserine O-acetyltransferase activity"/>
    <property type="evidence" value="ECO:0007669"/>
    <property type="project" value="UniProtKB-EC"/>
</dbReference>
<feature type="active site" description="Acyl-thioester intermediate" evidence="7 8">
    <location>
        <position position="142"/>
    </location>
</feature>
<organism evidence="9 10">
    <name type="scientific">Vagococcus martis</name>
    <dbReference type="NCBI Taxonomy" id="1768210"/>
    <lineage>
        <taxon>Bacteria</taxon>
        <taxon>Bacillati</taxon>
        <taxon>Bacillota</taxon>
        <taxon>Bacilli</taxon>
        <taxon>Lactobacillales</taxon>
        <taxon>Enterococcaceae</taxon>
        <taxon>Vagococcus</taxon>
    </lineage>
</organism>
<keyword evidence="10" id="KW-1185">Reference proteome</keyword>
<proteinExistence type="inferred from homology"/>
<feature type="active site" evidence="7">
    <location>
        <position position="235"/>
    </location>
</feature>
<gene>
    <name evidence="7" type="primary">metAA</name>
    <name evidence="9" type="ORF">BW731_02915</name>
</gene>
<evidence type="ECO:0000256" key="1">
    <source>
        <dbReference type="ARBA" id="ARBA00022490"/>
    </source>
</evidence>
<comment type="function">
    <text evidence="7">Transfers an acetyl group from acetyl-CoA to L-homoserine, forming acetyl-L-homoserine.</text>
</comment>
<dbReference type="AlphaFoldDB" id="A0A1V4DFI8"/>
<protein>
    <recommendedName>
        <fullName evidence="7">Homoserine O-acetyltransferase</fullName>
        <shortName evidence="7">HAT</shortName>
        <ecNumber evidence="7">2.3.1.31</ecNumber>
    </recommendedName>
    <alternativeName>
        <fullName evidence="7">Homoserine transacetylase</fullName>
        <shortName evidence="7">HTA</shortName>
    </alternativeName>
</protein>
<dbReference type="PANTHER" id="PTHR20919:SF0">
    <property type="entry name" value="HOMOSERINE O-SUCCINYLTRANSFERASE"/>
    <property type="match status" value="1"/>
</dbReference>
<dbReference type="GO" id="GO:0019281">
    <property type="term" value="P:L-methionine biosynthetic process from homoserine via O-succinyl-L-homoserine and cystathionine"/>
    <property type="evidence" value="ECO:0007669"/>
    <property type="project" value="InterPro"/>
</dbReference>
<feature type="binding site" evidence="7">
    <location>
        <position position="191"/>
    </location>
    <ligand>
        <name>substrate</name>
    </ligand>
</feature>
<dbReference type="SUPFAM" id="SSF52317">
    <property type="entry name" value="Class I glutamine amidotransferase-like"/>
    <property type="match status" value="1"/>
</dbReference>
<evidence type="ECO:0000313" key="9">
    <source>
        <dbReference type="EMBL" id="OPF87235.1"/>
    </source>
</evidence>
<dbReference type="InterPro" id="IPR029062">
    <property type="entry name" value="Class_I_gatase-like"/>
</dbReference>
<evidence type="ECO:0000256" key="4">
    <source>
        <dbReference type="ARBA" id="ARBA00023167"/>
    </source>
</evidence>
<keyword evidence="2 7" id="KW-0028">Amino-acid biosynthesis</keyword>
<keyword evidence="4 7" id="KW-0486">Methionine biosynthesis</keyword>
<comment type="pathway">
    <text evidence="7">Amino-acid biosynthesis; L-methionine biosynthesis via de novo pathway; O-acetyl-L-homoserine from L-homoserine: step 1/1.</text>
</comment>
<feature type="binding site" evidence="7">
    <location>
        <position position="163"/>
    </location>
    <ligand>
        <name>substrate</name>
    </ligand>
</feature>
<dbReference type="UniPathway" id="UPA00051">
    <property type="reaction ID" value="UER00074"/>
</dbReference>
<feature type="site" description="Important for acyl-CoA specificity" evidence="7">
    <location>
        <position position="111"/>
    </location>
</feature>
<dbReference type="EMBL" id="MVAB01000001">
    <property type="protein sequence ID" value="OPF87235.1"/>
    <property type="molecule type" value="Genomic_DNA"/>
</dbReference>
<evidence type="ECO:0000256" key="7">
    <source>
        <dbReference type="HAMAP-Rule" id="MF_00295"/>
    </source>
</evidence>
<feature type="active site" description="Proton acceptor" evidence="7">
    <location>
        <position position="233"/>
    </location>
</feature>
<comment type="caution">
    <text evidence="7">Lacks conserved residue(s) required for the propagation of feature annotation.</text>
</comment>